<evidence type="ECO:0000259" key="4">
    <source>
        <dbReference type="Pfam" id="PF01321"/>
    </source>
</evidence>
<dbReference type="CDD" id="cd01092">
    <property type="entry name" value="APP-like"/>
    <property type="match status" value="1"/>
</dbReference>
<dbReference type="InterPro" id="IPR050659">
    <property type="entry name" value="Peptidase_M24B"/>
</dbReference>
<reference evidence="5 6" key="1">
    <citation type="submission" date="2016-08" db="EMBL/GenBank/DDBJ databases">
        <title>Novel Firmicutes and Novel Genomes.</title>
        <authorList>
            <person name="Poppleton D.I."/>
            <person name="Gribaldo S."/>
        </authorList>
    </citation>
    <scope>NUCLEOTIDE SEQUENCE [LARGE SCALE GENOMIC DNA]</scope>
    <source>
        <strain evidence="5 6">CTT3</strain>
    </source>
</reference>
<name>A0A419T891_9FIRM</name>
<evidence type="ECO:0000256" key="2">
    <source>
        <dbReference type="ARBA" id="ARBA00022801"/>
    </source>
</evidence>
<dbReference type="RefSeq" id="WP_120167590.1">
    <property type="nucleotide sequence ID" value="NZ_MCIB01000004.1"/>
</dbReference>
<evidence type="ECO:0000313" key="6">
    <source>
        <dbReference type="Proteomes" id="UP000284177"/>
    </source>
</evidence>
<feature type="domain" description="Creatinase N-terminal" evidence="4">
    <location>
        <begin position="5"/>
        <end position="131"/>
    </location>
</feature>
<dbReference type="Pfam" id="PF00557">
    <property type="entry name" value="Peptidase_M24"/>
    <property type="match status" value="1"/>
</dbReference>
<dbReference type="InterPro" id="IPR000587">
    <property type="entry name" value="Creatinase_N"/>
</dbReference>
<dbReference type="PANTHER" id="PTHR46112">
    <property type="entry name" value="AMINOPEPTIDASE"/>
    <property type="match status" value="1"/>
</dbReference>
<keyword evidence="6" id="KW-1185">Reference proteome</keyword>
<organism evidence="5 6">
    <name type="scientific">Thermohalobacter berrensis</name>
    <dbReference type="NCBI Taxonomy" id="99594"/>
    <lineage>
        <taxon>Bacteria</taxon>
        <taxon>Bacillati</taxon>
        <taxon>Bacillota</taxon>
        <taxon>Tissierellia</taxon>
        <taxon>Tissierellales</taxon>
        <taxon>Thermohalobacteraceae</taxon>
        <taxon>Thermohalobacter</taxon>
    </lineage>
</organism>
<evidence type="ECO:0000313" key="5">
    <source>
        <dbReference type="EMBL" id="RKD33807.1"/>
    </source>
</evidence>
<dbReference type="GO" id="GO:0008235">
    <property type="term" value="F:metalloexopeptidase activity"/>
    <property type="evidence" value="ECO:0007669"/>
    <property type="project" value="UniProtKB-ARBA"/>
</dbReference>
<dbReference type="Proteomes" id="UP000284177">
    <property type="component" value="Unassembled WGS sequence"/>
</dbReference>
<gene>
    <name evidence="5" type="ORF">BET03_08775</name>
</gene>
<dbReference type="EMBL" id="MCIB01000004">
    <property type="protein sequence ID" value="RKD33807.1"/>
    <property type="molecule type" value="Genomic_DNA"/>
</dbReference>
<comment type="caution">
    <text evidence="5">The sequence shown here is derived from an EMBL/GenBank/DDBJ whole genome shotgun (WGS) entry which is preliminary data.</text>
</comment>
<accession>A0A419T891</accession>
<keyword evidence="1" id="KW-0479">Metal-binding</keyword>
<protein>
    <submittedName>
        <fullName evidence="5">Proline dipeptidase</fullName>
    </submittedName>
</protein>
<dbReference type="PRINTS" id="PR00599">
    <property type="entry name" value="MAPEPTIDASE"/>
</dbReference>
<dbReference type="InterPro" id="IPR036005">
    <property type="entry name" value="Creatinase/aminopeptidase-like"/>
</dbReference>
<dbReference type="PROSITE" id="PS00491">
    <property type="entry name" value="PROLINE_PEPTIDASE"/>
    <property type="match status" value="1"/>
</dbReference>
<dbReference type="GO" id="GO:0046872">
    <property type="term" value="F:metal ion binding"/>
    <property type="evidence" value="ECO:0007669"/>
    <property type="project" value="UniProtKB-KW"/>
</dbReference>
<dbReference type="PANTHER" id="PTHR46112:SF3">
    <property type="entry name" value="AMINOPEPTIDASE YPDF"/>
    <property type="match status" value="1"/>
</dbReference>
<dbReference type="Pfam" id="PF01321">
    <property type="entry name" value="Creatinase_N"/>
    <property type="match status" value="1"/>
</dbReference>
<sequence length="358" mass="40732">MNRKRLEKIIKNMEKYNIPQMIITSSDSIFYLLGEWIHPGERMLALYINTDGNVRLFINELFPITKDLGIDICIHKDTDDPIEQLAKIIDKNKVVGIDKEWPSHFLISLLKEKEGLKVENGSIVVDEARMIKDEKEIELMKKASAINDKAMEEIIEFIKGGCSEIEATKKLSTIYSKYGSHSFAFNPIICYGENAADPHYIPNETELQKNNCIIIDIGCIKNGYASDMTRSLFYGQPDDEYRKIYDLVYKANLEAIESVKPGVKFSDIDRAARKVIEDGGYGEYFIHRTGHNIGINVHEYPDVSSSNDMEIIEGMVFSIEPGIYLQGKYGVRIEDLVVVTKDGCEVLNKFSKDLIVFS</sequence>
<dbReference type="InterPro" id="IPR000994">
    <property type="entry name" value="Pept_M24"/>
</dbReference>
<dbReference type="AlphaFoldDB" id="A0A419T891"/>
<dbReference type="Gene3D" id="3.90.230.10">
    <property type="entry name" value="Creatinase/methionine aminopeptidase superfamily"/>
    <property type="match status" value="1"/>
</dbReference>
<keyword evidence="2" id="KW-0378">Hydrolase</keyword>
<evidence type="ECO:0000259" key="3">
    <source>
        <dbReference type="Pfam" id="PF00557"/>
    </source>
</evidence>
<dbReference type="Gene3D" id="3.40.350.10">
    <property type="entry name" value="Creatinase/prolidase N-terminal domain"/>
    <property type="match status" value="1"/>
</dbReference>
<dbReference type="GO" id="GO:0004177">
    <property type="term" value="F:aminopeptidase activity"/>
    <property type="evidence" value="ECO:0007669"/>
    <property type="project" value="UniProtKB-ARBA"/>
</dbReference>
<dbReference type="InterPro" id="IPR029149">
    <property type="entry name" value="Creatin/AminoP/Spt16_N"/>
</dbReference>
<dbReference type="InterPro" id="IPR001714">
    <property type="entry name" value="Pept_M24_MAP"/>
</dbReference>
<dbReference type="SUPFAM" id="SSF53092">
    <property type="entry name" value="Creatinase/prolidase N-terminal domain"/>
    <property type="match status" value="1"/>
</dbReference>
<proteinExistence type="predicted"/>
<feature type="domain" description="Peptidase M24" evidence="3">
    <location>
        <begin position="138"/>
        <end position="341"/>
    </location>
</feature>
<evidence type="ECO:0000256" key="1">
    <source>
        <dbReference type="ARBA" id="ARBA00022723"/>
    </source>
</evidence>
<dbReference type="InterPro" id="IPR001131">
    <property type="entry name" value="Peptidase_M24B_aminopep-P_CS"/>
</dbReference>
<dbReference type="SUPFAM" id="SSF55920">
    <property type="entry name" value="Creatinase/aminopeptidase"/>
    <property type="match status" value="1"/>
</dbReference>
<dbReference type="OrthoDB" id="9806388at2"/>